<organism evidence="2 3">
    <name type="scientific">Aplysia californica</name>
    <name type="common">California sea hare</name>
    <dbReference type="NCBI Taxonomy" id="6500"/>
    <lineage>
        <taxon>Eukaryota</taxon>
        <taxon>Metazoa</taxon>
        <taxon>Spiralia</taxon>
        <taxon>Lophotrochozoa</taxon>
        <taxon>Mollusca</taxon>
        <taxon>Gastropoda</taxon>
        <taxon>Heterobranchia</taxon>
        <taxon>Euthyneura</taxon>
        <taxon>Tectipleura</taxon>
        <taxon>Aplysiida</taxon>
        <taxon>Aplysioidea</taxon>
        <taxon>Aplysiidae</taxon>
        <taxon>Aplysia</taxon>
    </lineage>
</organism>
<dbReference type="PANTHER" id="PTHR28457">
    <property type="entry name" value="COILED-COIL DOMAIN-CONTAINING PROTEIN 189"/>
    <property type="match status" value="1"/>
</dbReference>
<feature type="region of interest" description="Disordered" evidence="1">
    <location>
        <begin position="1"/>
        <end position="39"/>
    </location>
</feature>
<keyword evidence="2" id="KW-1185">Reference proteome</keyword>
<evidence type="ECO:0000313" key="3">
    <source>
        <dbReference type="RefSeq" id="XP_005103392.1"/>
    </source>
</evidence>
<sequence>MAKNKGKLDGVSSSSKENLTASKKDKKSKGTKATVSVSLSDHQTVEIDEETAKKSTALAFTVLSKEDSEELLGMDALEMESKLQQTFQLNPSTDLKDAAVLDYYVGATYWCKQQGYSAQQLSGFFTVAHSSLEKVKDQPDSLVDTFKEFRKMLVGISAEPGPDVESGGLEFFNADQAKSIADYLHSSLFQHFKLYEFMFHHSQSMEIVGSDLSVEVPLPAETPFPPPLDEGISESTYKEFLTIPTPSLSSTEEGKTAEEEVKPATPIQVELPPEVEDIFNKLTPEDVRSVVEDVSSELLQSLQAGVEQKMRQYENNMLSRINKIHVVLPEPVGELEAAEK</sequence>
<protein>
    <submittedName>
        <fullName evidence="3">Ciliary-associated calcium-binding coiled-coil protein 1 isoform X1</fullName>
    </submittedName>
</protein>
<dbReference type="Proteomes" id="UP000694888">
    <property type="component" value="Unplaced"/>
</dbReference>
<dbReference type="GeneID" id="101864700"/>
<dbReference type="Pfam" id="PF14769">
    <property type="entry name" value="CLAMP"/>
    <property type="match status" value="1"/>
</dbReference>
<name>A0ABM0JWT6_APLCA</name>
<dbReference type="PANTHER" id="PTHR28457:SF3">
    <property type="entry name" value="CILIARY-ASSOCIATED CALCIUM-BINDING COILED-COIL PROTEIN 1"/>
    <property type="match status" value="1"/>
</dbReference>
<gene>
    <name evidence="3" type="primary">LOC101864700</name>
</gene>
<reference evidence="3" key="1">
    <citation type="submission" date="2025-08" db="UniProtKB">
        <authorList>
            <consortium name="RefSeq"/>
        </authorList>
    </citation>
    <scope>IDENTIFICATION</scope>
</reference>
<dbReference type="RefSeq" id="XP_005103392.1">
    <property type="nucleotide sequence ID" value="XM_005103335.3"/>
</dbReference>
<accession>A0ABM0JWT6</accession>
<evidence type="ECO:0000313" key="2">
    <source>
        <dbReference type="Proteomes" id="UP000694888"/>
    </source>
</evidence>
<evidence type="ECO:0000256" key="1">
    <source>
        <dbReference type="SAM" id="MobiDB-lite"/>
    </source>
</evidence>
<dbReference type="InterPro" id="IPR032727">
    <property type="entry name" value="CLAMP"/>
</dbReference>
<proteinExistence type="predicted"/>